<organism evidence="2">
    <name type="scientific">Corethrella appendiculata</name>
    <dbReference type="NCBI Taxonomy" id="1370023"/>
    <lineage>
        <taxon>Eukaryota</taxon>
        <taxon>Metazoa</taxon>
        <taxon>Ecdysozoa</taxon>
        <taxon>Arthropoda</taxon>
        <taxon>Hexapoda</taxon>
        <taxon>Insecta</taxon>
        <taxon>Pterygota</taxon>
        <taxon>Neoptera</taxon>
        <taxon>Endopterygota</taxon>
        <taxon>Diptera</taxon>
        <taxon>Nematocera</taxon>
        <taxon>Culicoidea</taxon>
        <taxon>Chaoboridae</taxon>
        <taxon>Corethrella</taxon>
    </lineage>
</organism>
<feature type="compositionally biased region" description="Polar residues" evidence="1">
    <location>
        <begin position="534"/>
        <end position="548"/>
    </location>
</feature>
<reference evidence="2" key="1">
    <citation type="journal article" date="2014" name="Insect Biochem. Mol. Biol.">
        <title>An insight into the sialome of the frog biting fly, Corethrella appendiculata.</title>
        <authorList>
            <person name="Ribeiro J.M.C."/>
            <person name="Chagas A.C."/>
            <person name="Pham V.M."/>
            <person name="Lounibos L.P."/>
            <person name="Calvo E."/>
        </authorList>
    </citation>
    <scope>NUCLEOTIDE SEQUENCE</scope>
    <source>
        <tissue evidence="2">Salivary glands</tissue>
    </source>
</reference>
<dbReference type="EMBL" id="GANO01004269">
    <property type="protein sequence ID" value="JAB55602.1"/>
    <property type="molecule type" value="mRNA"/>
</dbReference>
<feature type="compositionally biased region" description="Basic and acidic residues" evidence="1">
    <location>
        <begin position="481"/>
        <end position="492"/>
    </location>
</feature>
<feature type="compositionally biased region" description="Low complexity" evidence="1">
    <location>
        <begin position="1009"/>
        <end position="1035"/>
    </location>
</feature>
<feature type="compositionally biased region" description="Low complexity" evidence="1">
    <location>
        <begin position="52"/>
        <end position="62"/>
    </location>
</feature>
<feature type="compositionally biased region" description="Low complexity" evidence="1">
    <location>
        <begin position="811"/>
        <end position="821"/>
    </location>
</feature>
<feature type="region of interest" description="Disordered" evidence="1">
    <location>
        <begin position="597"/>
        <end position="744"/>
    </location>
</feature>
<feature type="region of interest" description="Disordered" evidence="1">
    <location>
        <begin position="797"/>
        <end position="823"/>
    </location>
</feature>
<feature type="compositionally biased region" description="Polar residues" evidence="1">
    <location>
        <begin position="603"/>
        <end position="614"/>
    </location>
</feature>
<feature type="compositionally biased region" description="Pro residues" evidence="1">
    <location>
        <begin position="507"/>
        <end position="518"/>
    </location>
</feature>
<feature type="non-terminal residue" evidence="2">
    <location>
        <position position="1"/>
    </location>
</feature>
<feature type="compositionally biased region" description="Polar residues" evidence="1">
    <location>
        <begin position="902"/>
        <end position="917"/>
    </location>
</feature>
<feature type="compositionally biased region" description="Basic residues" evidence="1">
    <location>
        <begin position="17"/>
        <end position="27"/>
    </location>
</feature>
<accession>W4VR72</accession>
<feature type="compositionally biased region" description="Basic and acidic residues" evidence="1">
    <location>
        <begin position="142"/>
        <end position="168"/>
    </location>
</feature>
<feature type="region of interest" description="Disordered" evidence="1">
    <location>
        <begin position="891"/>
        <end position="933"/>
    </location>
</feature>
<feature type="region of interest" description="Disordered" evidence="1">
    <location>
        <begin position="412"/>
        <end position="456"/>
    </location>
</feature>
<feature type="region of interest" description="Disordered" evidence="1">
    <location>
        <begin position="1240"/>
        <end position="1272"/>
    </location>
</feature>
<feature type="region of interest" description="Disordered" evidence="1">
    <location>
        <begin position="136"/>
        <end position="168"/>
    </location>
</feature>
<feature type="region of interest" description="Disordered" evidence="1">
    <location>
        <begin position="17"/>
        <end position="62"/>
    </location>
</feature>
<protein>
    <submittedName>
        <fullName evidence="2">Putative chascon</fullName>
    </submittedName>
</protein>
<sequence>NDSNNNNIDDTVSYRKQVNHHQPHSHRQCLNSNCHHQQQQRHPSNHYYDQYKSTTSSANNNKSNFRYISSVMISDDFPQVEMQTDDDNIETINREEEMIKKRKTELTTTKQIETRMKRQVVFEDGKVIEDSGPIVETNTTEDTDKQETVQTEHRHLGDPNDVVDKSNDPKTITNNQDTNNNDQMVFSSHNDSNNLMTSNNDNSNNSNNEAPKMMNTIVARPDGLIRNIKEEVVVSREETKELTETEDVKHFGEFSDDAYMVAVNSGVEDIKSVLLSPEVQNQIAATTGPRIVSQTLKTRKTVDSEDTDMKCLAELDGTLVTEKKQTRQHEEIFDDDLPDDVDVIDGVISNETAQKYSKVSDEQHVELVTNGKTMGNEMSYAAETVTMEREGVNEKDILSEWDSLSDRLRKASRLGRHPSQTHLTAAKSKEQITAGTATSDRTDALTKRPLDFDREEETRKIETNKWLESHFGSESRSSSDSSRDDDIVEPTKKTFFNVTMKSESTKTPPPAPPPPPHSPTSATAGMSFVHQQPAHHQTSDSTLLSSPSKVVVPERERASQQTKYFQGVSDWSESKREKYAYHGSHDHLDRDYITPEKDYAGYHNNNSHQNVSSKIDQKHSSSMQRDDSAYVSSSTYFTPQSNIKSPSYAMNDACSMSPELPSPHHHNQYHGNGDVNNPRPMVPQRKKIIERKLKMSESMRRNEPPPDYPPRSRSMSPMQIPPITNTLNTNNHHHHHHSSNKKPYQKTRFSSTQEMNNLGTTTASHRTMNRAQSVPPKNKVGSAIGNSMRKLVGKIRSASAERKLKLRSSSKQRSPSPSSKRTYQQYNVIDGHIGQPQQQHYSTTTTTANSNINNNTSRTTKQLQGDYINRNHMHTNNNFMNNTKTNGNIMSSSSRDLAFDRSGSSDLMSEDMASTTSGGINGGPGGPKQKYYLGENPYGSSIYGKENKYDGDRHSSELLKSSNRRYIDDQIIQLQNHKQIASSSYSQPPQTTTSSSTLGRYNKSSSNRNGASNGYHHNSSSSYHHQQSQYNGSSQTLPSKLHDKESGVGTSKPLHSSTMNVSIVNTVKQPHANTGPAKPARTYKALNRSKSFNVHGLNGGTDPNPIYIEKLNRNNYVSSTSSMIRNNNHESGLKSPSMVNLMSRSQRDLTQSPLYEDEFESKIYSKSQTNGGDYYTPSSASNKIAEKRNVFLKNLQNQAPELYRTIHGHDDLSTYMVREQESSLGSRSPIINKDTAAIVRGGNGGSSSDDYSEQYKVTQKSEDPQRPGVTNTIKNFSKKTVPTKDGRGYETMEKSEIKTTTTSRYQQQHPSATNLKYQEMSNGNSANGNHYHHNNGGVVIEVRGNS</sequence>
<evidence type="ECO:0000313" key="2">
    <source>
        <dbReference type="EMBL" id="JAB55602.1"/>
    </source>
</evidence>
<feature type="compositionally biased region" description="Polar residues" evidence="1">
    <location>
        <begin position="28"/>
        <end position="42"/>
    </location>
</feature>
<feature type="compositionally biased region" description="Basic and acidic residues" evidence="1">
    <location>
        <begin position="440"/>
        <end position="456"/>
    </location>
</feature>
<evidence type="ECO:0000256" key="1">
    <source>
        <dbReference type="SAM" id="MobiDB-lite"/>
    </source>
</evidence>
<feature type="region of interest" description="Disordered" evidence="1">
    <location>
        <begin position="470"/>
        <end position="563"/>
    </location>
</feature>
<feature type="compositionally biased region" description="Basic and acidic residues" evidence="1">
    <location>
        <begin position="615"/>
        <end position="628"/>
    </location>
</feature>
<name>W4VR72_9DIPT</name>
<keyword evidence="2" id="KW-0496">Mitochondrion</keyword>
<proteinExistence type="evidence at transcript level"/>
<feature type="compositionally biased region" description="Polar residues" evidence="1">
    <location>
        <begin position="630"/>
        <end position="645"/>
    </location>
</feature>
<geneLocation type="mitochondrion" evidence="2"/>
<feature type="compositionally biased region" description="Polar residues" evidence="1">
    <location>
        <begin position="998"/>
        <end position="1008"/>
    </location>
</feature>
<feature type="compositionally biased region" description="Low complexity" evidence="1">
    <location>
        <begin position="982"/>
        <end position="997"/>
    </location>
</feature>
<feature type="compositionally biased region" description="Basic residues" evidence="1">
    <location>
        <begin position="731"/>
        <end position="744"/>
    </location>
</feature>
<feature type="region of interest" description="Disordered" evidence="1">
    <location>
        <begin position="978"/>
        <end position="1058"/>
    </location>
</feature>
<feature type="compositionally biased region" description="Basic and acidic residues" evidence="1">
    <location>
        <begin position="690"/>
        <end position="704"/>
    </location>
</feature>